<evidence type="ECO:0000313" key="1">
    <source>
        <dbReference type="EMBL" id="KAH3856322.1"/>
    </source>
</evidence>
<reference evidence="1" key="2">
    <citation type="submission" date="2020-11" db="EMBL/GenBank/DDBJ databases">
        <authorList>
            <person name="McCartney M.A."/>
            <person name="Auch B."/>
            <person name="Kono T."/>
            <person name="Mallez S."/>
            <person name="Becker A."/>
            <person name="Gohl D.M."/>
            <person name="Silverstein K.A.T."/>
            <person name="Koren S."/>
            <person name="Bechman K.B."/>
            <person name="Herman A."/>
            <person name="Abrahante J.E."/>
            <person name="Garbe J."/>
        </authorList>
    </citation>
    <scope>NUCLEOTIDE SEQUENCE</scope>
    <source>
        <strain evidence="1">Duluth1</strain>
        <tissue evidence="1">Whole animal</tissue>
    </source>
</reference>
<dbReference type="AlphaFoldDB" id="A0A9D4R759"/>
<accession>A0A9D4R759</accession>
<dbReference type="Proteomes" id="UP000828390">
    <property type="component" value="Unassembled WGS sequence"/>
</dbReference>
<evidence type="ECO:0000313" key="2">
    <source>
        <dbReference type="Proteomes" id="UP000828390"/>
    </source>
</evidence>
<proteinExistence type="predicted"/>
<sequence>MDIVLLRRHPCRSEPLRIQFLNMILLKMDISSPSGTFHKSYQESARYVTLTRTADCKSSKQRPTSCFSRSFCGVQWHRS</sequence>
<gene>
    <name evidence="1" type="ORF">DPMN_098908</name>
</gene>
<protein>
    <submittedName>
        <fullName evidence="1">Uncharacterized protein</fullName>
    </submittedName>
</protein>
<organism evidence="1 2">
    <name type="scientific">Dreissena polymorpha</name>
    <name type="common">Zebra mussel</name>
    <name type="synonym">Mytilus polymorpha</name>
    <dbReference type="NCBI Taxonomy" id="45954"/>
    <lineage>
        <taxon>Eukaryota</taxon>
        <taxon>Metazoa</taxon>
        <taxon>Spiralia</taxon>
        <taxon>Lophotrochozoa</taxon>
        <taxon>Mollusca</taxon>
        <taxon>Bivalvia</taxon>
        <taxon>Autobranchia</taxon>
        <taxon>Heteroconchia</taxon>
        <taxon>Euheterodonta</taxon>
        <taxon>Imparidentia</taxon>
        <taxon>Neoheterodontei</taxon>
        <taxon>Myida</taxon>
        <taxon>Dreissenoidea</taxon>
        <taxon>Dreissenidae</taxon>
        <taxon>Dreissena</taxon>
    </lineage>
</organism>
<dbReference type="EMBL" id="JAIWYP010000003">
    <property type="protein sequence ID" value="KAH3856322.1"/>
    <property type="molecule type" value="Genomic_DNA"/>
</dbReference>
<comment type="caution">
    <text evidence="1">The sequence shown here is derived from an EMBL/GenBank/DDBJ whole genome shotgun (WGS) entry which is preliminary data.</text>
</comment>
<reference evidence="1" key="1">
    <citation type="journal article" date="2019" name="bioRxiv">
        <title>The Genome of the Zebra Mussel, Dreissena polymorpha: A Resource for Invasive Species Research.</title>
        <authorList>
            <person name="McCartney M.A."/>
            <person name="Auch B."/>
            <person name="Kono T."/>
            <person name="Mallez S."/>
            <person name="Zhang Y."/>
            <person name="Obille A."/>
            <person name="Becker A."/>
            <person name="Abrahante J.E."/>
            <person name="Garbe J."/>
            <person name="Badalamenti J.P."/>
            <person name="Herman A."/>
            <person name="Mangelson H."/>
            <person name="Liachko I."/>
            <person name="Sullivan S."/>
            <person name="Sone E.D."/>
            <person name="Koren S."/>
            <person name="Silverstein K.A.T."/>
            <person name="Beckman K.B."/>
            <person name="Gohl D.M."/>
        </authorList>
    </citation>
    <scope>NUCLEOTIDE SEQUENCE</scope>
    <source>
        <strain evidence="1">Duluth1</strain>
        <tissue evidence="1">Whole animal</tissue>
    </source>
</reference>
<keyword evidence="2" id="KW-1185">Reference proteome</keyword>
<name>A0A9D4R759_DREPO</name>